<protein>
    <recommendedName>
        <fullName evidence="3">Arsenate reductase</fullName>
    </recommendedName>
</protein>
<dbReference type="AlphaFoldDB" id="A0A8J7KKE4"/>
<keyword evidence="2" id="KW-1185">Reference proteome</keyword>
<evidence type="ECO:0008006" key="3">
    <source>
        <dbReference type="Google" id="ProtNLM"/>
    </source>
</evidence>
<evidence type="ECO:0000313" key="1">
    <source>
        <dbReference type="EMBL" id="MBG6136596.1"/>
    </source>
</evidence>
<gene>
    <name evidence="1" type="ORF">IW245_002790</name>
</gene>
<sequence>MDGNLPLIEDSWAPESCTLPTAARPLRVAEFDALFAASVRTVERTATNSLRLALVADPQVAATAAGLVTRETACCSFFTFTLTATGGALVLDVTVDGVHEAVLDALEASARAGAGAR</sequence>
<name>A0A8J7KKE4_9ACTN</name>
<organism evidence="1 2">
    <name type="scientific">Longispora fulva</name>
    <dbReference type="NCBI Taxonomy" id="619741"/>
    <lineage>
        <taxon>Bacteria</taxon>
        <taxon>Bacillati</taxon>
        <taxon>Actinomycetota</taxon>
        <taxon>Actinomycetes</taxon>
        <taxon>Micromonosporales</taxon>
        <taxon>Micromonosporaceae</taxon>
        <taxon>Longispora</taxon>
    </lineage>
</organism>
<dbReference type="Proteomes" id="UP000622552">
    <property type="component" value="Unassembled WGS sequence"/>
</dbReference>
<evidence type="ECO:0000313" key="2">
    <source>
        <dbReference type="Proteomes" id="UP000622552"/>
    </source>
</evidence>
<dbReference type="EMBL" id="JADOUF010000001">
    <property type="protein sequence ID" value="MBG6136596.1"/>
    <property type="molecule type" value="Genomic_DNA"/>
</dbReference>
<reference evidence="1" key="1">
    <citation type="submission" date="2020-11" db="EMBL/GenBank/DDBJ databases">
        <title>Sequencing the genomes of 1000 actinobacteria strains.</title>
        <authorList>
            <person name="Klenk H.-P."/>
        </authorList>
    </citation>
    <scope>NUCLEOTIDE SEQUENCE</scope>
    <source>
        <strain evidence="1">DSM 45356</strain>
    </source>
</reference>
<accession>A0A8J7KKE4</accession>
<dbReference type="RefSeq" id="WP_197003553.1">
    <property type="nucleotide sequence ID" value="NZ_BONS01000016.1"/>
</dbReference>
<proteinExistence type="predicted"/>
<comment type="caution">
    <text evidence="1">The sequence shown here is derived from an EMBL/GenBank/DDBJ whole genome shotgun (WGS) entry which is preliminary data.</text>
</comment>